<dbReference type="PANTHER" id="PTHR42695">
    <property type="entry name" value="GLUTAMINE AMIDOTRANSFERASE YLR126C-RELATED"/>
    <property type="match status" value="1"/>
</dbReference>
<dbReference type="Gene3D" id="3.40.50.880">
    <property type="match status" value="1"/>
</dbReference>
<dbReference type="GO" id="GO:0016740">
    <property type="term" value="F:transferase activity"/>
    <property type="evidence" value="ECO:0007669"/>
    <property type="project" value="UniProtKB-KW"/>
</dbReference>
<accession>A0A443IZB5</accession>
<dbReference type="InterPro" id="IPR017926">
    <property type="entry name" value="GATASE"/>
</dbReference>
<evidence type="ECO:0000313" key="2">
    <source>
        <dbReference type="EMBL" id="RWR13531.1"/>
    </source>
</evidence>
<feature type="domain" description="Glutamine amidotransferase" evidence="1">
    <location>
        <begin position="49"/>
        <end position="213"/>
    </location>
</feature>
<dbReference type="AlphaFoldDB" id="A0A443IZB5"/>
<proteinExistence type="predicted"/>
<dbReference type="Pfam" id="PF00117">
    <property type="entry name" value="GATase"/>
    <property type="match status" value="1"/>
</dbReference>
<evidence type="ECO:0000313" key="3">
    <source>
        <dbReference type="Proteomes" id="UP000273811"/>
    </source>
</evidence>
<comment type="caution">
    <text evidence="2">The sequence shown here is derived from an EMBL/GenBank/DDBJ whole genome shotgun (WGS) entry which is preliminary data.</text>
</comment>
<dbReference type="InterPro" id="IPR029062">
    <property type="entry name" value="Class_I_gatase-like"/>
</dbReference>
<reference evidence="2" key="1">
    <citation type="submission" date="2018-12" db="EMBL/GenBank/DDBJ databases">
        <authorList>
            <person name="Sun L."/>
            <person name="Chen Z."/>
        </authorList>
    </citation>
    <scope>NUCLEOTIDE SEQUENCE [LARGE SCALE GENOMIC DNA]</scope>
    <source>
        <strain evidence="2">DSM 16012</strain>
    </source>
</reference>
<organism evidence="2 3">
    <name type="scientific">Siminovitchia fortis</name>
    <dbReference type="NCBI Taxonomy" id="254758"/>
    <lineage>
        <taxon>Bacteria</taxon>
        <taxon>Bacillati</taxon>
        <taxon>Bacillota</taxon>
        <taxon>Bacilli</taxon>
        <taxon>Bacillales</taxon>
        <taxon>Bacillaceae</taxon>
        <taxon>Siminovitchia</taxon>
    </lineage>
</organism>
<dbReference type="EMBL" id="QYTU02000006">
    <property type="protein sequence ID" value="RWR13531.1"/>
    <property type="molecule type" value="Genomic_DNA"/>
</dbReference>
<dbReference type="Proteomes" id="UP000273811">
    <property type="component" value="Unassembled WGS sequence"/>
</dbReference>
<dbReference type="PANTHER" id="PTHR42695:SF5">
    <property type="entry name" value="GLUTAMINE AMIDOTRANSFERASE YLR126C-RELATED"/>
    <property type="match status" value="1"/>
</dbReference>
<evidence type="ECO:0000259" key="1">
    <source>
        <dbReference type="Pfam" id="PF00117"/>
    </source>
</evidence>
<dbReference type="PROSITE" id="PS51273">
    <property type="entry name" value="GATASE_TYPE_1"/>
    <property type="match status" value="1"/>
</dbReference>
<name>A0A443IZB5_9BACI</name>
<dbReference type="OrthoDB" id="9807137at2"/>
<dbReference type="InterPro" id="IPR044992">
    <property type="entry name" value="ChyE-like"/>
</dbReference>
<keyword evidence="3" id="KW-1185">Reference proteome</keyword>
<dbReference type="SUPFAM" id="SSF52317">
    <property type="entry name" value="Class I glutamine amidotransferase-like"/>
    <property type="match status" value="1"/>
</dbReference>
<protein>
    <submittedName>
        <fullName evidence="2">Type 1 glutamine amidotransferase</fullName>
    </submittedName>
</protein>
<dbReference type="GO" id="GO:0005829">
    <property type="term" value="C:cytosol"/>
    <property type="evidence" value="ECO:0007669"/>
    <property type="project" value="TreeGrafter"/>
</dbReference>
<keyword evidence="2" id="KW-0315">Glutamine amidotransferase</keyword>
<dbReference type="CDD" id="cd01741">
    <property type="entry name" value="GATase1_1"/>
    <property type="match status" value="1"/>
</dbReference>
<sequence>MSTIFPPFFIVFIFNKTIFQMIFTCRIGGISMSILIIQPEDLAPAGEITTALKMAGEHYTVFRMEENTILPKEINKYEALIIMGGSMGAYDDSDFPFLTEIKSAILNFYRSNKPILGICLGAQLICSAYKKAVRKMEKPEFGMMKLRKTEEGKSDPLFRNLPDTFSFMEWHEDYFELPEKAVRLATGSNCKNQAFRIGDYIYGFQFHPEVNKTILESWVKEKKNWILQQDSNFMEKMDGLVKVELSSSKRYCHQIIYEWLKLVQERRAYGSSKPL</sequence>
<gene>
    <name evidence="2" type="ORF">D4N35_004880</name>
</gene>